<evidence type="ECO:0000259" key="6">
    <source>
        <dbReference type="Pfam" id="PF01061"/>
    </source>
</evidence>
<gene>
    <name evidence="7" type="ORF">FYJ37_08520</name>
</gene>
<feature type="transmembrane region" description="Helical" evidence="5">
    <location>
        <begin position="59"/>
        <end position="80"/>
    </location>
</feature>
<evidence type="ECO:0000256" key="4">
    <source>
        <dbReference type="ARBA" id="ARBA00023136"/>
    </source>
</evidence>
<evidence type="ECO:0000256" key="5">
    <source>
        <dbReference type="SAM" id="Phobius"/>
    </source>
</evidence>
<feature type="transmembrane region" description="Helical" evidence="5">
    <location>
        <begin position="21"/>
        <end position="39"/>
    </location>
</feature>
<feature type="domain" description="ABC-2 type transporter transmembrane" evidence="6">
    <location>
        <begin position="8"/>
        <end position="211"/>
    </location>
</feature>
<dbReference type="GO" id="GO:0016020">
    <property type="term" value="C:membrane"/>
    <property type="evidence" value="ECO:0007669"/>
    <property type="project" value="UniProtKB-SubCell"/>
</dbReference>
<protein>
    <submittedName>
        <fullName evidence="7">ABC transporter permease</fullName>
    </submittedName>
</protein>
<sequence length="256" mass="28368">MNNKKSTKKLVAYEIYNIIGNPFSSFFGIVFPILMLLIITNAIKGDVPKSMVAQANTTIFITMSLITPMAIIFLGYAATYSQELENDIPLRMGLFGFSERFMMWAKIIAQVIVLTAALAIYTLVSYTALDLEIPSFSGAATLVICLYLMGVIFFILAHGLANIFRKFGPTYALAMSLYFGIMVLCGMMGIQTDQLPGFLQKIAALLPMSYVSSDFIDLWQGGSYNFMPLIQSFLFMGAISGILLLYANYKNRRTVG</sequence>
<evidence type="ECO:0000256" key="1">
    <source>
        <dbReference type="ARBA" id="ARBA00004141"/>
    </source>
</evidence>
<dbReference type="RefSeq" id="WP_154322603.1">
    <property type="nucleotide sequence ID" value="NZ_CAMDTP010000001.1"/>
</dbReference>
<dbReference type="Proteomes" id="UP000462363">
    <property type="component" value="Unassembled WGS sequence"/>
</dbReference>
<organism evidence="7 8">
    <name type="scientific">Clostridium scindens (strain JCM 10418 / VPI 12708)</name>
    <dbReference type="NCBI Taxonomy" id="29347"/>
    <lineage>
        <taxon>Bacteria</taxon>
        <taxon>Bacillati</taxon>
        <taxon>Bacillota</taxon>
        <taxon>Clostridia</taxon>
        <taxon>Lachnospirales</taxon>
        <taxon>Lachnospiraceae</taxon>
    </lineage>
</organism>
<dbReference type="AlphaFoldDB" id="A0A844F5G5"/>
<evidence type="ECO:0000256" key="2">
    <source>
        <dbReference type="ARBA" id="ARBA00022692"/>
    </source>
</evidence>
<comment type="caution">
    <text evidence="7">The sequence shown here is derived from an EMBL/GenBank/DDBJ whole genome shotgun (WGS) entry which is preliminary data.</text>
</comment>
<accession>A0A844F5G5</accession>
<evidence type="ECO:0000313" key="7">
    <source>
        <dbReference type="EMBL" id="MSS40393.1"/>
    </source>
</evidence>
<proteinExistence type="predicted"/>
<feature type="transmembrane region" description="Helical" evidence="5">
    <location>
        <begin position="101"/>
        <end position="124"/>
    </location>
</feature>
<feature type="transmembrane region" description="Helical" evidence="5">
    <location>
        <begin position="169"/>
        <end position="190"/>
    </location>
</feature>
<comment type="subcellular location">
    <subcellularLocation>
        <location evidence="1">Membrane</location>
        <topology evidence="1">Multi-pass membrane protein</topology>
    </subcellularLocation>
</comment>
<dbReference type="InterPro" id="IPR013525">
    <property type="entry name" value="ABC2_TM"/>
</dbReference>
<evidence type="ECO:0000256" key="3">
    <source>
        <dbReference type="ARBA" id="ARBA00022989"/>
    </source>
</evidence>
<name>A0A844F5G5_CLOSV</name>
<feature type="transmembrane region" description="Helical" evidence="5">
    <location>
        <begin position="229"/>
        <end position="249"/>
    </location>
</feature>
<feature type="transmembrane region" description="Helical" evidence="5">
    <location>
        <begin position="136"/>
        <end position="157"/>
    </location>
</feature>
<dbReference type="EMBL" id="VUMB01000015">
    <property type="protein sequence ID" value="MSS40393.1"/>
    <property type="molecule type" value="Genomic_DNA"/>
</dbReference>
<keyword evidence="3 5" id="KW-1133">Transmembrane helix</keyword>
<dbReference type="Pfam" id="PF01061">
    <property type="entry name" value="ABC2_membrane"/>
    <property type="match status" value="1"/>
</dbReference>
<reference evidence="7 8" key="1">
    <citation type="submission" date="2019-08" db="EMBL/GenBank/DDBJ databases">
        <title>In-depth cultivation of the pig gut microbiome towards novel bacterial diversity and tailored functional studies.</title>
        <authorList>
            <person name="Wylensek D."/>
            <person name="Hitch T.C.A."/>
            <person name="Clavel T."/>
        </authorList>
    </citation>
    <scope>NUCLEOTIDE SEQUENCE [LARGE SCALE GENOMIC DNA]</scope>
    <source>
        <strain evidence="7 8">BL-389-WT-3D</strain>
    </source>
</reference>
<keyword evidence="2 5" id="KW-0812">Transmembrane</keyword>
<keyword evidence="4 5" id="KW-0472">Membrane</keyword>
<dbReference type="GO" id="GO:0140359">
    <property type="term" value="F:ABC-type transporter activity"/>
    <property type="evidence" value="ECO:0007669"/>
    <property type="project" value="InterPro"/>
</dbReference>
<evidence type="ECO:0000313" key="8">
    <source>
        <dbReference type="Proteomes" id="UP000462363"/>
    </source>
</evidence>